<feature type="compositionally biased region" description="Pro residues" evidence="1">
    <location>
        <begin position="18"/>
        <end position="31"/>
    </location>
</feature>
<evidence type="ECO:0000256" key="2">
    <source>
        <dbReference type="SAM" id="Phobius"/>
    </source>
</evidence>
<evidence type="ECO:0000313" key="4">
    <source>
        <dbReference type="Proteomes" id="UP000541969"/>
    </source>
</evidence>
<evidence type="ECO:0000313" key="3">
    <source>
        <dbReference type="EMBL" id="NYJ07796.1"/>
    </source>
</evidence>
<keyword evidence="2" id="KW-0812">Transmembrane</keyword>
<feature type="transmembrane region" description="Helical" evidence="2">
    <location>
        <begin position="115"/>
        <end position="136"/>
    </location>
</feature>
<dbReference type="EMBL" id="JACBZT010000001">
    <property type="protein sequence ID" value="NYJ07796.1"/>
    <property type="molecule type" value="Genomic_DNA"/>
</dbReference>
<sequence>MSDPWADPNAQAYAGPPATDPPPAPQPPPYGYPPYGYPGYPPYGYPPYGYPPVPAGPRRPGQVIAAAVLAFCQAAFVMVASIYVVLFSSLIDIAADADPTSAPPEEVSQLAGEGTVVGIVQVASAVLLIVAGVLALNSRRRRSLVVLVVGFAVQVLLCIYWAVRLSVIASEIPGSGSTSAFLAFALVFFAGPAVGLGLVLLGGGRRWFDTAR</sequence>
<evidence type="ECO:0000256" key="1">
    <source>
        <dbReference type="SAM" id="MobiDB-lite"/>
    </source>
</evidence>
<keyword evidence="2" id="KW-1133">Transmembrane helix</keyword>
<feature type="transmembrane region" description="Helical" evidence="2">
    <location>
        <begin position="183"/>
        <end position="203"/>
    </location>
</feature>
<organism evidence="3 4">
    <name type="scientific">Petropleomorpha daqingensis</name>
    <dbReference type="NCBI Taxonomy" id="2026353"/>
    <lineage>
        <taxon>Bacteria</taxon>
        <taxon>Bacillati</taxon>
        <taxon>Actinomycetota</taxon>
        <taxon>Actinomycetes</taxon>
        <taxon>Geodermatophilales</taxon>
        <taxon>Geodermatophilaceae</taxon>
        <taxon>Petropleomorpha</taxon>
    </lineage>
</organism>
<feature type="region of interest" description="Disordered" evidence="1">
    <location>
        <begin position="1"/>
        <end position="31"/>
    </location>
</feature>
<keyword evidence="2" id="KW-0472">Membrane</keyword>
<feature type="transmembrane region" description="Helical" evidence="2">
    <location>
        <begin position="143"/>
        <end position="163"/>
    </location>
</feature>
<dbReference type="RefSeq" id="WP_179719913.1">
    <property type="nucleotide sequence ID" value="NZ_JACBZT010000001.1"/>
</dbReference>
<name>A0A853CKA5_9ACTN</name>
<dbReference type="AlphaFoldDB" id="A0A853CKA5"/>
<feature type="transmembrane region" description="Helical" evidence="2">
    <location>
        <begin position="63"/>
        <end position="95"/>
    </location>
</feature>
<reference evidence="3 4" key="1">
    <citation type="submission" date="2020-07" db="EMBL/GenBank/DDBJ databases">
        <title>Sequencing the genomes of 1000 actinobacteria strains.</title>
        <authorList>
            <person name="Klenk H.-P."/>
        </authorList>
    </citation>
    <scope>NUCLEOTIDE SEQUENCE [LARGE SCALE GENOMIC DNA]</scope>
    <source>
        <strain evidence="3 4">DSM 104001</strain>
    </source>
</reference>
<accession>A0A853CKA5</accession>
<dbReference type="Proteomes" id="UP000541969">
    <property type="component" value="Unassembled WGS sequence"/>
</dbReference>
<protein>
    <submittedName>
        <fullName evidence="3">Putative membrane protein</fullName>
    </submittedName>
</protein>
<proteinExistence type="predicted"/>
<dbReference type="SUPFAM" id="SSF103473">
    <property type="entry name" value="MFS general substrate transporter"/>
    <property type="match status" value="1"/>
</dbReference>
<keyword evidence="4" id="KW-1185">Reference proteome</keyword>
<comment type="caution">
    <text evidence="3">The sequence shown here is derived from an EMBL/GenBank/DDBJ whole genome shotgun (WGS) entry which is preliminary data.</text>
</comment>
<dbReference type="InterPro" id="IPR036259">
    <property type="entry name" value="MFS_trans_sf"/>
</dbReference>
<gene>
    <name evidence="3" type="ORF">GGQ55_004074</name>
</gene>